<dbReference type="InterPro" id="IPR027417">
    <property type="entry name" value="P-loop_NTPase"/>
</dbReference>
<dbReference type="Pfam" id="PF00176">
    <property type="entry name" value="SNF2-rel_dom"/>
    <property type="match status" value="1"/>
</dbReference>
<dbReference type="RefSeq" id="WP_306838723.1">
    <property type="nucleotide sequence ID" value="NZ_JAUSRA010000001.1"/>
</dbReference>
<evidence type="ECO:0000256" key="1">
    <source>
        <dbReference type="ARBA" id="ARBA00022801"/>
    </source>
</evidence>
<dbReference type="SMART" id="SM00487">
    <property type="entry name" value="DEXDc"/>
    <property type="match status" value="1"/>
</dbReference>
<dbReference type="Proteomes" id="UP001240984">
    <property type="component" value="Unassembled WGS sequence"/>
</dbReference>
<feature type="domain" description="Helicase C-terminal" evidence="3">
    <location>
        <begin position="901"/>
        <end position="1056"/>
    </location>
</feature>
<dbReference type="InterPro" id="IPR038718">
    <property type="entry name" value="SNF2-like_sf"/>
</dbReference>
<keyword evidence="1" id="KW-0378">Hydrolase</keyword>
<dbReference type="GO" id="GO:0004386">
    <property type="term" value="F:helicase activity"/>
    <property type="evidence" value="ECO:0007669"/>
    <property type="project" value="UniProtKB-KW"/>
</dbReference>
<evidence type="ECO:0000259" key="3">
    <source>
        <dbReference type="PROSITE" id="PS51194"/>
    </source>
</evidence>
<dbReference type="SMART" id="SM00490">
    <property type="entry name" value="HELICc"/>
    <property type="match status" value="1"/>
</dbReference>
<keyword evidence="4" id="KW-0547">Nucleotide-binding</keyword>
<dbReference type="InterPro" id="IPR001650">
    <property type="entry name" value="Helicase_C-like"/>
</dbReference>
<evidence type="ECO:0000313" key="5">
    <source>
        <dbReference type="Proteomes" id="UP001240984"/>
    </source>
</evidence>
<proteinExistence type="predicted"/>
<feature type="domain" description="Helicase ATP-binding" evidence="2">
    <location>
        <begin position="617"/>
        <end position="780"/>
    </location>
</feature>
<keyword evidence="4" id="KW-0067">ATP-binding</keyword>
<dbReference type="PROSITE" id="PS51192">
    <property type="entry name" value="HELICASE_ATP_BIND_1"/>
    <property type="match status" value="1"/>
</dbReference>
<dbReference type="Gene3D" id="3.40.50.300">
    <property type="entry name" value="P-loop containing nucleotide triphosphate hydrolases"/>
    <property type="match status" value="1"/>
</dbReference>
<dbReference type="Pfam" id="PF00271">
    <property type="entry name" value="Helicase_C"/>
    <property type="match status" value="1"/>
</dbReference>
<dbReference type="InterPro" id="IPR014001">
    <property type="entry name" value="Helicase_ATP-bd"/>
</dbReference>
<evidence type="ECO:0000259" key="2">
    <source>
        <dbReference type="PROSITE" id="PS51192"/>
    </source>
</evidence>
<dbReference type="PROSITE" id="PS51194">
    <property type="entry name" value="HELICASE_CTER"/>
    <property type="match status" value="1"/>
</dbReference>
<reference evidence="4 5" key="1">
    <citation type="submission" date="2023-07" db="EMBL/GenBank/DDBJ databases">
        <title>Sequencing the genomes of 1000 actinobacteria strains.</title>
        <authorList>
            <person name="Klenk H.-P."/>
        </authorList>
    </citation>
    <scope>NUCLEOTIDE SEQUENCE [LARGE SCALE GENOMIC DNA]</scope>
    <source>
        <strain evidence="4 5">DSM 44710</strain>
    </source>
</reference>
<dbReference type="PANTHER" id="PTHR10799">
    <property type="entry name" value="SNF2/RAD54 HELICASE FAMILY"/>
    <property type="match status" value="1"/>
</dbReference>
<dbReference type="InterPro" id="IPR000330">
    <property type="entry name" value="SNF2_N"/>
</dbReference>
<accession>A0ABT9N7N1</accession>
<sequence length="1065" mass="117079">MARLILTEDEAAICQAVGVRSFTAARKVVGEVVDARWAEPMRRASGRIRGGMSRVQATLVIGPDGAVKSIDGACACKRSPECDHPVALVLAAGFEVAESQAAARPWESALAWLTDAEPAEPEAPEIALQFELETTGTTRVLLRPVLPGRNGWVRTGINWQTLGHTFYSRSGRTARHLALLQELRGQTASSSPYSYYSSYADSRVINLGDFPARRVWDLLLEAQDEGLPLVSAGRAAEPVTVRPAPVRYSVQVDRDGDDLRLRPALTDGRTVLDPRRTLLVGEPAHGVAWWEDGPRVLRLASLARPVTRDAAAALASPSIVVPGAEQPRFLRQFYPGLARRAEVVVLDESVRLPDLSRATLTLTGRRLPDHRMTVSWSWVTTIGDGEHREPLDDVALTPAHERTLDSVTEVVADPRYGLTEPSPDGPRLLAGAVVSGDAMLHLIRDLTPALTALPDVEVELHTDQDYVETVEAPVISFAETANGDSDWFDLAVEVTVGGEQVGFQDLFVALAAEQEFLILPSGRYFSLDRTEFRQLRDLIAEARALQDAPPGTVRVGRFQAGVWQELAEIGELSGPAAAWQESIRALSETGTGPRAALPDGLSATLRGYQEEGFQWLAALHRHRLGGVLADDMGLGKTVQTLALICHAVEEGTADAPFLVVAPASVVGNWVSEATRFAPGLDVRAVQQTQARRPGTLAETVGGAHVVVTSYTLFRLEHDEYAALPWAGLILDEAQFVKNAASQAYRCARQLPAPFKLAITGTPMENNLAELWALLSITAPGLLSRLDRFTEFYRRPIEREQDQERLAHLRRRIRPLMLRRRKAEVVADLPAKQEQTVMLELNPRHRKIYQTYLQRERQKVLGLLGDLQQNRFEIFRSLTLLRQASLDLSLVDAKHHAVPSTKLDALVERVTDLAAEGHRTLVFSQFTRFLTAARERLENDGIECHYLDGKTTDRARVIDAFKSGTAPVFLISLKSGGFGLNLTEADYCIMLDPWWNPATEAQAVDRIHRIGQTRNVMVYRLVAKDTIEEKVMALQAKKAALFGSVLDGGDFASTTLTAADIQTLLE</sequence>
<dbReference type="InterPro" id="IPR049730">
    <property type="entry name" value="SNF2/RAD54-like_C"/>
</dbReference>
<evidence type="ECO:0000313" key="4">
    <source>
        <dbReference type="EMBL" id="MDP9799709.1"/>
    </source>
</evidence>
<organism evidence="4 5">
    <name type="scientific">Catenuloplanes nepalensis</name>
    <dbReference type="NCBI Taxonomy" id="587533"/>
    <lineage>
        <taxon>Bacteria</taxon>
        <taxon>Bacillati</taxon>
        <taxon>Actinomycetota</taxon>
        <taxon>Actinomycetes</taxon>
        <taxon>Micromonosporales</taxon>
        <taxon>Micromonosporaceae</taxon>
        <taxon>Catenuloplanes</taxon>
    </lineage>
</organism>
<comment type="caution">
    <text evidence="4">The sequence shown here is derived from an EMBL/GenBank/DDBJ whole genome shotgun (WGS) entry which is preliminary data.</text>
</comment>
<name>A0ABT9N7N1_9ACTN</name>
<dbReference type="Gene3D" id="3.40.50.10810">
    <property type="entry name" value="Tandem AAA-ATPase domain"/>
    <property type="match status" value="1"/>
</dbReference>
<dbReference type="EMBL" id="JAUSRA010000001">
    <property type="protein sequence ID" value="MDP9799709.1"/>
    <property type="molecule type" value="Genomic_DNA"/>
</dbReference>
<keyword evidence="4" id="KW-0347">Helicase</keyword>
<protein>
    <submittedName>
        <fullName evidence="4">Superfamily II DNA or RNA helicase</fullName>
    </submittedName>
</protein>
<dbReference type="SUPFAM" id="SSF52540">
    <property type="entry name" value="P-loop containing nucleoside triphosphate hydrolases"/>
    <property type="match status" value="2"/>
</dbReference>
<keyword evidence="5" id="KW-1185">Reference proteome</keyword>
<dbReference type="CDD" id="cd18793">
    <property type="entry name" value="SF2_C_SNF"/>
    <property type="match status" value="1"/>
</dbReference>
<gene>
    <name evidence="4" type="ORF">J2S43_008221</name>
</gene>